<accession>A0ABQ9RMT0</accession>
<keyword evidence="2" id="KW-1185">Reference proteome</keyword>
<name>A0ABQ9RMT0_9PEZI</name>
<dbReference type="RefSeq" id="XP_060386526.1">
    <property type="nucleotide sequence ID" value="XM_060518723.1"/>
</dbReference>
<sequence length="120" mass="13815">MLCSNKCNVRRRRTTTTRLSVSRKPLWRRSALALNEPYPPHCNLPSLFPSIHSVYILAQPGPLQSSSLYKNPSIYPCLLHRNLHAQQSHRSRTSLKLFSQFIACTVIKPLTQTFTFANHR</sequence>
<dbReference type="Proteomes" id="UP001227543">
    <property type="component" value="Unassembled WGS sequence"/>
</dbReference>
<comment type="caution">
    <text evidence="1">The sequence shown here is derived from an EMBL/GenBank/DDBJ whole genome shotgun (WGS) entry which is preliminary data.</text>
</comment>
<reference evidence="1 2" key="1">
    <citation type="submission" date="2016-10" db="EMBL/GenBank/DDBJ databases">
        <title>The genome sequence of Colletotrichum fioriniae PJ7.</title>
        <authorList>
            <person name="Baroncelli R."/>
        </authorList>
    </citation>
    <scope>NUCLEOTIDE SEQUENCE [LARGE SCALE GENOMIC DNA]</scope>
    <source>
        <strain evidence="1 2">Tom-12</strain>
    </source>
</reference>
<dbReference type="EMBL" id="MLFU01000006">
    <property type="protein sequence ID" value="KAK1507573.1"/>
    <property type="molecule type" value="Genomic_DNA"/>
</dbReference>
<proteinExistence type="predicted"/>
<dbReference type="GeneID" id="85402961"/>
<evidence type="ECO:0000313" key="1">
    <source>
        <dbReference type="EMBL" id="KAK1507573.1"/>
    </source>
</evidence>
<protein>
    <submittedName>
        <fullName evidence="1">Uncharacterized protein</fullName>
    </submittedName>
</protein>
<gene>
    <name evidence="1" type="ORF">CTAM01_02685</name>
</gene>
<evidence type="ECO:0000313" key="2">
    <source>
        <dbReference type="Proteomes" id="UP001227543"/>
    </source>
</evidence>
<organism evidence="1 2">
    <name type="scientific">Colletotrichum tamarilloi</name>
    <dbReference type="NCBI Taxonomy" id="1209934"/>
    <lineage>
        <taxon>Eukaryota</taxon>
        <taxon>Fungi</taxon>
        <taxon>Dikarya</taxon>
        <taxon>Ascomycota</taxon>
        <taxon>Pezizomycotina</taxon>
        <taxon>Sordariomycetes</taxon>
        <taxon>Hypocreomycetidae</taxon>
        <taxon>Glomerellales</taxon>
        <taxon>Glomerellaceae</taxon>
        <taxon>Colletotrichum</taxon>
        <taxon>Colletotrichum acutatum species complex</taxon>
    </lineage>
</organism>